<feature type="domain" description="GIY-YIG" evidence="2">
    <location>
        <begin position="2"/>
        <end position="77"/>
    </location>
</feature>
<dbReference type="InterPro" id="IPR050190">
    <property type="entry name" value="UPF0213_domain"/>
</dbReference>
<dbReference type="PANTHER" id="PTHR34477">
    <property type="entry name" value="UPF0213 PROTEIN YHBQ"/>
    <property type="match status" value="1"/>
</dbReference>
<keyword evidence="4" id="KW-1185">Reference proteome</keyword>
<dbReference type="CDD" id="cd10449">
    <property type="entry name" value="GIY-YIG_SLX1_like"/>
    <property type="match status" value="1"/>
</dbReference>
<dbReference type="EMBL" id="JAALLS010000042">
    <property type="protein sequence ID" value="NGP90216.1"/>
    <property type="molecule type" value="Genomic_DNA"/>
</dbReference>
<gene>
    <name evidence="3" type="ORF">G3569_17790</name>
</gene>
<comment type="caution">
    <text evidence="3">The sequence shown here is derived from an EMBL/GenBank/DDBJ whole genome shotgun (WGS) entry which is preliminary data.</text>
</comment>
<evidence type="ECO:0000259" key="2">
    <source>
        <dbReference type="PROSITE" id="PS50164"/>
    </source>
</evidence>
<accession>A0A6M1T487</accession>
<dbReference type="Proteomes" id="UP000479132">
    <property type="component" value="Unassembled WGS sequence"/>
</dbReference>
<organism evidence="3 4">
    <name type="scientific">Fodinibius halophilus</name>
    <dbReference type="NCBI Taxonomy" id="1736908"/>
    <lineage>
        <taxon>Bacteria</taxon>
        <taxon>Pseudomonadati</taxon>
        <taxon>Balneolota</taxon>
        <taxon>Balneolia</taxon>
        <taxon>Balneolales</taxon>
        <taxon>Balneolaceae</taxon>
        <taxon>Fodinibius</taxon>
    </lineage>
</organism>
<evidence type="ECO:0000256" key="1">
    <source>
        <dbReference type="ARBA" id="ARBA00007435"/>
    </source>
</evidence>
<proteinExistence type="inferred from homology"/>
<protein>
    <submittedName>
        <fullName evidence="3">GIY-YIG nuclease family protein</fullName>
    </submittedName>
</protein>
<comment type="similarity">
    <text evidence="1">Belongs to the UPF0213 family.</text>
</comment>
<evidence type="ECO:0000313" key="3">
    <source>
        <dbReference type="EMBL" id="NGP90216.1"/>
    </source>
</evidence>
<dbReference type="InterPro" id="IPR035901">
    <property type="entry name" value="GIY-YIG_endonuc_sf"/>
</dbReference>
<dbReference type="SUPFAM" id="SSF82771">
    <property type="entry name" value="GIY-YIG endonuclease"/>
    <property type="match status" value="1"/>
</dbReference>
<dbReference type="Pfam" id="PF01541">
    <property type="entry name" value="GIY-YIG"/>
    <property type="match status" value="1"/>
</dbReference>
<evidence type="ECO:0000313" key="4">
    <source>
        <dbReference type="Proteomes" id="UP000479132"/>
    </source>
</evidence>
<dbReference type="InterPro" id="IPR000305">
    <property type="entry name" value="GIY-YIG_endonuc"/>
</dbReference>
<dbReference type="PROSITE" id="PS50164">
    <property type="entry name" value="GIY_YIG"/>
    <property type="match status" value="1"/>
</dbReference>
<sequence>MSFHYVYLLESKNDGNWYTGYTRDLRKRLQQHRQGKVPSTKHRLPITLIYFEGCKSKSDALAHERYLKSGPGKRYLRNRLKRSL</sequence>
<reference evidence="3 4" key="1">
    <citation type="submission" date="2020-02" db="EMBL/GenBank/DDBJ databases">
        <title>Aliifodinibius halophilus 2W32, complete genome.</title>
        <authorList>
            <person name="Li Y."/>
            <person name="Wu S."/>
        </authorList>
    </citation>
    <scope>NUCLEOTIDE SEQUENCE [LARGE SCALE GENOMIC DNA]</scope>
    <source>
        <strain evidence="3 4">2W32</strain>
    </source>
</reference>
<name>A0A6M1T487_9BACT</name>
<dbReference type="RefSeq" id="WP_165271440.1">
    <property type="nucleotide sequence ID" value="NZ_JAALLS010000042.1"/>
</dbReference>
<dbReference type="AlphaFoldDB" id="A0A6M1T487"/>
<dbReference type="Gene3D" id="3.40.1440.10">
    <property type="entry name" value="GIY-YIG endonuclease"/>
    <property type="match status" value="1"/>
</dbReference>
<dbReference type="PANTHER" id="PTHR34477:SF1">
    <property type="entry name" value="UPF0213 PROTEIN YHBQ"/>
    <property type="match status" value="1"/>
</dbReference>